<dbReference type="AlphaFoldDB" id="A0A067SFH7"/>
<gene>
    <name evidence="1" type="ORF">GALMADRAFT_148643</name>
</gene>
<proteinExistence type="predicted"/>
<protein>
    <submittedName>
        <fullName evidence="1">Uncharacterized protein</fullName>
    </submittedName>
</protein>
<dbReference type="EMBL" id="KL142444">
    <property type="protein sequence ID" value="KDR65498.1"/>
    <property type="molecule type" value="Genomic_DNA"/>
</dbReference>
<evidence type="ECO:0000313" key="2">
    <source>
        <dbReference type="Proteomes" id="UP000027222"/>
    </source>
</evidence>
<evidence type="ECO:0000313" key="1">
    <source>
        <dbReference type="EMBL" id="KDR65498.1"/>
    </source>
</evidence>
<accession>A0A067SFH7</accession>
<sequence length="243" mass="27752">MSRKYQWTTQMREFIKYLFGYFEPPESKKSIKQPVPKVERAAESVEELIPIYSSDARAVIAGCRYIEQERVEERPKIEKITQFTDGPSTSSGADVFYRRFPDGNYVPVTPAPSKPSLLPPPIKPTTSHPIPISSGEWDGWPNGDFEYTTLEYVSRSAPSDMSDDALELKLEDENPVSKPDMPGTHLNPLEIPSSPPVLLPNSELRIRVELRMWDYNCLTIYWSELENRRHSGGPIKNCVYRKG</sequence>
<organism evidence="1 2">
    <name type="scientific">Galerina marginata (strain CBS 339.88)</name>
    <dbReference type="NCBI Taxonomy" id="685588"/>
    <lineage>
        <taxon>Eukaryota</taxon>
        <taxon>Fungi</taxon>
        <taxon>Dikarya</taxon>
        <taxon>Basidiomycota</taxon>
        <taxon>Agaricomycotina</taxon>
        <taxon>Agaricomycetes</taxon>
        <taxon>Agaricomycetidae</taxon>
        <taxon>Agaricales</taxon>
        <taxon>Agaricineae</taxon>
        <taxon>Strophariaceae</taxon>
        <taxon>Galerina</taxon>
    </lineage>
</organism>
<reference evidence="2" key="1">
    <citation type="journal article" date="2014" name="Proc. Natl. Acad. Sci. U.S.A.">
        <title>Extensive sampling of basidiomycete genomes demonstrates inadequacy of the white-rot/brown-rot paradigm for wood decay fungi.</title>
        <authorList>
            <person name="Riley R."/>
            <person name="Salamov A.A."/>
            <person name="Brown D.W."/>
            <person name="Nagy L.G."/>
            <person name="Floudas D."/>
            <person name="Held B.W."/>
            <person name="Levasseur A."/>
            <person name="Lombard V."/>
            <person name="Morin E."/>
            <person name="Otillar R."/>
            <person name="Lindquist E.A."/>
            <person name="Sun H."/>
            <person name="LaButti K.M."/>
            <person name="Schmutz J."/>
            <person name="Jabbour D."/>
            <person name="Luo H."/>
            <person name="Baker S.E."/>
            <person name="Pisabarro A.G."/>
            <person name="Walton J.D."/>
            <person name="Blanchette R.A."/>
            <person name="Henrissat B."/>
            <person name="Martin F."/>
            <person name="Cullen D."/>
            <person name="Hibbett D.S."/>
            <person name="Grigoriev I.V."/>
        </authorList>
    </citation>
    <scope>NUCLEOTIDE SEQUENCE [LARGE SCALE GENOMIC DNA]</scope>
    <source>
        <strain evidence="2">CBS 339.88</strain>
    </source>
</reference>
<dbReference type="OrthoDB" id="3111378at2759"/>
<dbReference type="HOGENOM" id="CLU_1142668_0_0_1"/>
<dbReference type="Proteomes" id="UP000027222">
    <property type="component" value="Unassembled WGS sequence"/>
</dbReference>
<name>A0A067SFH7_GALM3</name>
<keyword evidence="2" id="KW-1185">Reference proteome</keyword>